<evidence type="ECO:0000313" key="7">
    <source>
        <dbReference type="Proteomes" id="UP000036987"/>
    </source>
</evidence>
<evidence type="ECO:0000259" key="5">
    <source>
        <dbReference type="PROSITE" id="PS51783"/>
    </source>
</evidence>
<dbReference type="Pfam" id="PF20426">
    <property type="entry name" value="NBCH_WD40"/>
    <property type="match status" value="1"/>
</dbReference>
<dbReference type="CDD" id="cd01201">
    <property type="entry name" value="PH_BEACH"/>
    <property type="match status" value="1"/>
</dbReference>
<dbReference type="CDD" id="cd06071">
    <property type="entry name" value="Beach"/>
    <property type="match status" value="1"/>
</dbReference>
<dbReference type="SUPFAM" id="SSF50729">
    <property type="entry name" value="PH domain-like"/>
    <property type="match status" value="1"/>
</dbReference>
<dbReference type="Gene3D" id="2.30.29.30">
    <property type="entry name" value="Pleckstrin-homology domain (PH domain)/Phosphotyrosine-binding domain (PTB)"/>
    <property type="match status" value="1"/>
</dbReference>
<dbReference type="SMART" id="SM00320">
    <property type="entry name" value="WD40"/>
    <property type="match status" value="3"/>
</dbReference>
<protein>
    <recommendedName>
        <fullName evidence="8">BEACH domain-containing protein C2</fullName>
    </recommendedName>
</protein>
<dbReference type="SMART" id="SM01026">
    <property type="entry name" value="Beach"/>
    <property type="match status" value="1"/>
</dbReference>
<dbReference type="PROSITE" id="PS50197">
    <property type="entry name" value="BEACH"/>
    <property type="match status" value="1"/>
</dbReference>
<dbReference type="EMBL" id="LFYR01001545">
    <property type="protein sequence ID" value="KMZ60969.1"/>
    <property type="molecule type" value="Genomic_DNA"/>
</dbReference>
<evidence type="ECO:0000313" key="6">
    <source>
        <dbReference type="EMBL" id="KMZ60969.1"/>
    </source>
</evidence>
<dbReference type="InterPro" id="IPR036322">
    <property type="entry name" value="WD40_repeat_dom_sf"/>
</dbReference>
<dbReference type="InterPro" id="IPR046851">
    <property type="entry name" value="NBCH_WD40"/>
</dbReference>
<feature type="domain" description="BEACH" evidence="4">
    <location>
        <begin position="591"/>
        <end position="880"/>
    </location>
</feature>
<feature type="repeat" description="WD" evidence="3">
    <location>
        <begin position="1035"/>
        <end position="1068"/>
    </location>
</feature>
<dbReference type="InterPro" id="IPR050865">
    <property type="entry name" value="BEACH_Domain"/>
</dbReference>
<organism evidence="6 7">
    <name type="scientific">Zostera marina</name>
    <name type="common">Eelgrass</name>
    <dbReference type="NCBI Taxonomy" id="29655"/>
    <lineage>
        <taxon>Eukaryota</taxon>
        <taxon>Viridiplantae</taxon>
        <taxon>Streptophyta</taxon>
        <taxon>Embryophyta</taxon>
        <taxon>Tracheophyta</taxon>
        <taxon>Spermatophyta</taxon>
        <taxon>Magnoliopsida</taxon>
        <taxon>Liliopsida</taxon>
        <taxon>Zosteraceae</taxon>
        <taxon>Zostera</taxon>
    </lineage>
</organism>
<gene>
    <name evidence="6" type="ORF">ZOSMA_55G00180</name>
</gene>
<dbReference type="InterPro" id="IPR011993">
    <property type="entry name" value="PH-like_dom_sf"/>
</dbReference>
<dbReference type="SUPFAM" id="SSF50978">
    <property type="entry name" value="WD40 repeat-like"/>
    <property type="match status" value="1"/>
</dbReference>
<dbReference type="FunFam" id="1.10.1540.10:FF:000001">
    <property type="entry name" value="neurobeachin isoform X1"/>
    <property type="match status" value="1"/>
</dbReference>
<dbReference type="STRING" id="29655.A0A0K9NW16"/>
<evidence type="ECO:0000256" key="1">
    <source>
        <dbReference type="ARBA" id="ARBA00022574"/>
    </source>
</evidence>
<sequence length="1345" mass="150223">MLLPPIVLAPILNMPISESKRQRVLVTSCILYSEVWHAIGKDRKPIRKKYLEAILPPFIAILRKWRPLLAGVHELTSSDGQNPLIVDDRCLAAETLPLEAALLMISPGWAAAFASPPAAMALAMIAAGVAGGETVSVPRTSSVKHDTSLRETKMSRLYTFSSFKKSSEPPKILASIPKDRAAAKAAALSAARHLERLNKIGTVRGLSAVAMATSAQRRSESDTHRAKRWNVSEAMRTAWTECLQSVDTKPVSGKDFSALSNKFVAVLVSSFALARNMQRIEIDRHAQDDLLNHHRTFLGSRTWRKFIHYLLETNVLYSAFADNLCNPKQVFWKLDVIESSSRMRCCFKRNYKGSDHSGSSANCVDHYSQYEPQKTAAGHTSETEDSLETTLPPTSVLTEEAISMRETNEDYEPVEIGTDSQQNRLSDTAEQSVQEVLGQGHFDRVSNQNLLQTISAEDPYYVLGDPDERIIFELSSSIVLPLKVIKGTFQITSKRINFVIDENCNESITEECITSTSRKKEREKDKSWPISSLHQIFSRRYLLRRSALELFMVDRSNFFFDFGSIEGRRNAYRAIVQTRPPLLNNIYMATQRPDQLLRRTQLMERWSRWEISNFEYLMELNTLAGRSYNDITQYPVFPWILADYNSSNLDLENPSSYRDLSKPIGALNVDRLKKFQERYSSFEDPIIPKFHYGSHYSSAGTILYYLVRVEPYTTLSIQLQGEKFDHADRMFSDIGATWDGVLEDMSDVKELVPELFYLPEVLTNVNSIDFGTTQNEEKIDSVKLPRWAENPVDFIHKHRMALESEHVSAHLHEWIDLIFGYKQRGKEAVSANNVFFYITYEGTVDIDKISDPVQQRAAQDQIAYFGQTPSQLLTVPHLKKQSLVDILHLQTIFRNPNKIKRYVVPNPERCNVPAAAICASQDSVIVVDTNAPAANVVFHKWQPNTPDGKETPFLFQHGRAAANSTSGAFLRMFKGPSGSNVEDWQFSQAIAFAASGITSSSVVAITCDKDIITGGHADNSIKLISSDGAKTIETAVGHCAPVTCLALSKDSNYLVTGSRDATIILWRIHLIVSSQLNDIPNSSLPAKSSATSITGGGIINSSSDNNLRRHIEGPMHVLRGHLGEIVCCCVSSDLGIIVSSSYISGVLLHSLRRGRFIRKIGTKDAQAICLSPQGVIMTWNKDEQKLCTFTVNGIPITIASLQSFSGKITCMEVSDDGENVLIGTGHNVTNNEEKEIVSEISKSEVGNESMDIVPNESFVSSNQMSLHVPSICFINMHSLKVFHTMDFEEGQDITAITLNKDNTNLLVSTADKKLIIFTDPTLSLRVADQMLRLGWESDGLTPFMK</sequence>
<dbReference type="PANTHER" id="PTHR13743">
    <property type="entry name" value="BEIGE/BEACH-RELATED"/>
    <property type="match status" value="1"/>
</dbReference>
<comment type="caution">
    <text evidence="6">The sequence shown here is derived from an EMBL/GenBank/DDBJ whole genome shotgun (WGS) entry which is preliminary data.</text>
</comment>
<reference evidence="7" key="1">
    <citation type="journal article" date="2016" name="Nature">
        <title>The genome of the seagrass Zostera marina reveals angiosperm adaptation to the sea.</title>
        <authorList>
            <person name="Olsen J.L."/>
            <person name="Rouze P."/>
            <person name="Verhelst B."/>
            <person name="Lin Y.-C."/>
            <person name="Bayer T."/>
            <person name="Collen J."/>
            <person name="Dattolo E."/>
            <person name="De Paoli E."/>
            <person name="Dittami S."/>
            <person name="Maumus F."/>
            <person name="Michel G."/>
            <person name="Kersting A."/>
            <person name="Lauritano C."/>
            <person name="Lohaus R."/>
            <person name="Toepel M."/>
            <person name="Tonon T."/>
            <person name="Vanneste K."/>
            <person name="Amirebrahimi M."/>
            <person name="Brakel J."/>
            <person name="Bostroem C."/>
            <person name="Chovatia M."/>
            <person name="Grimwood J."/>
            <person name="Jenkins J.W."/>
            <person name="Jueterbock A."/>
            <person name="Mraz A."/>
            <person name="Stam W.T."/>
            <person name="Tice H."/>
            <person name="Bornberg-Bauer E."/>
            <person name="Green P.J."/>
            <person name="Pearson G.A."/>
            <person name="Procaccini G."/>
            <person name="Duarte C.M."/>
            <person name="Schmutz J."/>
            <person name="Reusch T.B.H."/>
            <person name="Van de Peer Y."/>
        </authorList>
    </citation>
    <scope>NUCLEOTIDE SEQUENCE [LARGE SCALE GENOMIC DNA]</scope>
    <source>
        <strain evidence="7">cv. Finnish</strain>
    </source>
</reference>
<dbReference type="InterPro" id="IPR023362">
    <property type="entry name" value="PH-BEACH_dom"/>
</dbReference>
<dbReference type="InterPro" id="IPR001680">
    <property type="entry name" value="WD40_rpt"/>
</dbReference>
<proteinExistence type="predicted"/>
<evidence type="ECO:0000259" key="4">
    <source>
        <dbReference type="PROSITE" id="PS50197"/>
    </source>
</evidence>
<keyword evidence="1 3" id="KW-0853">WD repeat</keyword>
<dbReference type="PROSITE" id="PS51783">
    <property type="entry name" value="PH_BEACH"/>
    <property type="match status" value="1"/>
</dbReference>
<dbReference type="InterPro" id="IPR015943">
    <property type="entry name" value="WD40/YVTN_repeat-like_dom_sf"/>
</dbReference>
<dbReference type="Pfam" id="PF02138">
    <property type="entry name" value="Beach"/>
    <property type="match status" value="1"/>
</dbReference>
<evidence type="ECO:0000256" key="2">
    <source>
        <dbReference type="ARBA" id="ARBA00022737"/>
    </source>
</evidence>
<dbReference type="Proteomes" id="UP000036987">
    <property type="component" value="Unassembled WGS sequence"/>
</dbReference>
<keyword evidence="7" id="KW-1185">Reference proteome</keyword>
<dbReference type="OMA" id="ENCNESI"/>
<evidence type="ECO:0008006" key="8">
    <source>
        <dbReference type="Google" id="ProtNLM"/>
    </source>
</evidence>
<dbReference type="InterPro" id="IPR000409">
    <property type="entry name" value="BEACH_dom"/>
</dbReference>
<dbReference type="SUPFAM" id="SSF81837">
    <property type="entry name" value="BEACH domain"/>
    <property type="match status" value="1"/>
</dbReference>
<dbReference type="Gene3D" id="1.10.1540.10">
    <property type="entry name" value="BEACH domain"/>
    <property type="match status" value="1"/>
</dbReference>
<dbReference type="PANTHER" id="PTHR13743:SF157">
    <property type="entry name" value="BEACH DOMAIN-CONTAINING PROTEIN C2"/>
    <property type="match status" value="1"/>
</dbReference>
<accession>A0A0K9NW16</accession>
<dbReference type="PROSITE" id="PS50294">
    <property type="entry name" value="WD_REPEATS_REGION"/>
    <property type="match status" value="1"/>
</dbReference>
<dbReference type="PROSITE" id="PS50082">
    <property type="entry name" value="WD_REPEATS_2"/>
    <property type="match status" value="1"/>
</dbReference>
<dbReference type="Pfam" id="PF14844">
    <property type="entry name" value="PH_BEACH"/>
    <property type="match status" value="1"/>
</dbReference>
<dbReference type="InterPro" id="IPR036372">
    <property type="entry name" value="BEACH_dom_sf"/>
</dbReference>
<keyword evidence="2" id="KW-0677">Repeat</keyword>
<evidence type="ECO:0000256" key="3">
    <source>
        <dbReference type="PROSITE-ProRule" id="PRU00221"/>
    </source>
</evidence>
<dbReference type="OrthoDB" id="26681at2759"/>
<dbReference type="Gene3D" id="2.130.10.10">
    <property type="entry name" value="YVTN repeat-like/Quinoprotein amine dehydrogenase"/>
    <property type="match status" value="1"/>
</dbReference>
<name>A0A0K9NW16_ZOSMR</name>
<feature type="domain" description="BEACH-type PH" evidence="5">
    <location>
        <begin position="465"/>
        <end position="576"/>
    </location>
</feature>